<keyword evidence="2" id="KW-0520">NAD</keyword>
<evidence type="ECO:0000256" key="2">
    <source>
        <dbReference type="ARBA" id="ARBA00023027"/>
    </source>
</evidence>
<organism evidence="4 5">
    <name type="scientific">Pandoraea anapnoica</name>
    <dbReference type="NCBI Taxonomy" id="2508301"/>
    <lineage>
        <taxon>Bacteria</taxon>
        <taxon>Pseudomonadati</taxon>
        <taxon>Pseudomonadota</taxon>
        <taxon>Betaproteobacteria</taxon>
        <taxon>Burkholderiales</taxon>
        <taxon>Burkholderiaceae</taxon>
        <taxon>Pandoraea</taxon>
    </lineage>
</organism>
<dbReference type="Proteomes" id="UP000383122">
    <property type="component" value="Unassembled WGS sequence"/>
</dbReference>
<dbReference type="GO" id="GO:0051287">
    <property type="term" value="F:NAD binding"/>
    <property type="evidence" value="ECO:0007669"/>
    <property type="project" value="InterPro"/>
</dbReference>
<dbReference type="SUPFAM" id="SSF51735">
    <property type="entry name" value="NAD(P)-binding Rossmann-fold domains"/>
    <property type="match status" value="1"/>
</dbReference>
<evidence type="ECO:0000259" key="3">
    <source>
        <dbReference type="Pfam" id="PF02826"/>
    </source>
</evidence>
<dbReference type="SUPFAM" id="SSF52283">
    <property type="entry name" value="Formate/glycerate dehydrogenase catalytic domain-like"/>
    <property type="match status" value="1"/>
</dbReference>
<evidence type="ECO:0000313" key="4">
    <source>
        <dbReference type="EMBL" id="VVE61026.1"/>
    </source>
</evidence>
<name>A0A5E4ZJA0_9BURK</name>
<reference evidence="4 5" key="1">
    <citation type="submission" date="2019-08" db="EMBL/GenBank/DDBJ databases">
        <authorList>
            <person name="Peeters C."/>
        </authorList>
    </citation>
    <scope>NUCLEOTIDE SEQUENCE [LARGE SCALE GENOMIC DNA]</scope>
    <source>
        <strain evidence="4 5">LMG 31117</strain>
    </source>
</reference>
<dbReference type="PANTHER" id="PTHR43333:SF1">
    <property type="entry name" value="D-ISOMER SPECIFIC 2-HYDROXYACID DEHYDROGENASE NAD-BINDING DOMAIN-CONTAINING PROTEIN"/>
    <property type="match status" value="1"/>
</dbReference>
<evidence type="ECO:0000256" key="1">
    <source>
        <dbReference type="ARBA" id="ARBA00023002"/>
    </source>
</evidence>
<dbReference type="PANTHER" id="PTHR43333">
    <property type="entry name" value="2-HACID_DH_C DOMAIN-CONTAINING PROTEIN"/>
    <property type="match status" value="1"/>
</dbReference>
<dbReference type="InterPro" id="IPR036291">
    <property type="entry name" value="NAD(P)-bd_dom_sf"/>
</dbReference>
<protein>
    <submittedName>
        <fullName evidence="4">Dehydrogenase</fullName>
    </submittedName>
</protein>
<keyword evidence="1" id="KW-0560">Oxidoreductase</keyword>
<gene>
    <name evidence="4" type="ORF">PAN31117_00440</name>
</gene>
<dbReference type="Pfam" id="PF02826">
    <property type="entry name" value="2-Hacid_dh_C"/>
    <property type="match status" value="1"/>
</dbReference>
<sequence>MVMTPAGRSFAQRFERFGRWDEALKIPKIFLRTGSDPMYRRFPSGEIAPGRCHPHDLMLRRRRAFPSCRHKLFDNKCLVARDTPGRMGCRSLLKPWRPTYRREAPSPEVMQGDTLLIKSGGAAALTEWQHHFARLMPGLRVYGWDDPFVDARNVKYALVYQPDHGRLAHYPRLRLILSAAAGVDHILADPALPTGVPIVRMVTDETRERMSDFVAFAALAIVRDIPALITAQRDGRWANDLTGRLARDTRVSVLGLGELGSAVATRLRANGFQVNGWARTPRSLAGVKVFAGEAQLDALLAETDILVNLLPDTHATRGILGRKLFAQLPAGASLIQVGRGVHLDRQALLDALDSGRLRSAVVDVFDVEPLPSDDALRRHPKVLVTPHIASTVSYAARARQVADVLGAHLRGAPLPFVYDAERGY</sequence>
<dbReference type="GO" id="GO:0016491">
    <property type="term" value="F:oxidoreductase activity"/>
    <property type="evidence" value="ECO:0007669"/>
    <property type="project" value="UniProtKB-KW"/>
</dbReference>
<dbReference type="CDD" id="cd12164">
    <property type="entry name" value="GDH_like_2"/>
    <property type="match status" value="1"/>
</dbReference>
<accession>A0A5E4ZJA0</accession>
<dbReference type="InterPro" id="IPR006140">
    <property type="entry name" value="D-isomer_DH_NAD-bd"/>
</dbReference>
<dbReference type="Gene3D" id="3.40.50.720">
    <property type="entry name" value="NAD(P)-binding Rossmann-like Domain"/>
    <property type="match status" value="2"/>
</dbReference>
<dbReference type="AlphaFoldDB" id="A0A5E4ZJA0"/>
<dbReference type="EMBL" id="CABPSP010000001">
    <property type="protein sequence ID" value="VVE61026.1"/>
    <property type="molecule type" value="Genomic_DNA"/>
</dbReference>
<proteinExistence type="predicted"/>
<evidence type="ECO:0000313" key="5">
    <source>
        <dbReference type="Proteomes" id="UP000383122"/>
    </source>
</evidence>
<feature type="domain" description="D-isomer specific 2-hydroxyacid dehydrogenase NAD-binding" evidence="3">
    <location>
        <begin position="217"/>
        <end position="389"/>
    </location>
</feature>
<keyword evidence="5" id="KW-1185">Reference proteome</keyword>